<keyword evidence="2" id="KW-1185">Reference proteome</keyword>
<dbReference type="AlphaFoldDB" id="A0A317CLF0"/>
<evidence type="ECO:0000313" key="2">
    <source>
        <dbReference type="Proteomes" id="UP000245539"/>
    </source>
</evidence>
<name>A0A317CLF0_9GAMM</name>
<comment type="caution">
    <text evidence="1">The sequence shown here is derived from an EMBL/GenBank/DDBJ whole genome shotgun (WGS) entry which is preliminary data.</text>
</comment>
<accession>A0A317CLF0</accession>
<protein>
    <submittedName>
        <fullName evidence="1">Uncharacterized protein</fullName>
    </submittedName>
</protein>
<dbReference type="Proteomes" id="UP000245539">
    <property type="component" value="Unassembled WGS sequence"/>
</dbReference>
<gene>
    <name evidence="1" type="ORF">DKW60_05830</name>
</gene>
<evidence type="ECO:0000313" key="1">
    <source>
        <dbReference type="EMBL" id="PWQ99405.1"/>
    </source>
</evidence>
<proteinExistence type="predicted"/>
<organism evidence="1 2">
    <name type="scientific">Leucothrix pacifica</name>
    <dbReference type="NCBI Taxonomy" id="1247513"/>
    <lineage>
        <taxon>Bacteria</taxon>
        <taxon>Pseudomonadati</taxon>
        <taxon>Pseudomonadota</taxon>
        <taxon>Gammaproteobacteria</taxon>
        <taxon>Thiotrichales</taxon>
        <taxon>Thiotrichaceae</taxon>
        <taxon>Leucothrix</taxon>
    </lineage>
</organism>
<dbReference type="RefSeq" id="WP_109836737.1">
    <property type="nucleotide sequence ID" value="NZ_QGKM01000011.1"/>
</dbReference>
<dbReference type="EMBL" id="QGKM01000011">
    <property type="protein sequence ID" value="PWQ99405.1"/>
    <property type="molecule type" value="Genomic_DNA"/>
</dbReference>
<reference evidence="1 2" key="1">
    <citation type="submission" date="2018-05" db="EMBL/GenBank/DDBJ databases">
        <title>Leucothrix arctica sp. nov., isolated from Arctic seawater.</title>
        <authorList>
            <person name="Choi A."/>
            <person name="Baek K."/>
        </authorList>
    </citation>
    <scope>NUCLEOTIDE SEQUENCE [LARGE SCALE GENOMIC DNA]</scope>
    <source>
        <strain evidence="1 2">JCM 18388</strain>
    </source>
</reference>
<sequence length="107" mass="11571">MAMAITSDAFKGLLDAYHSLLAKSTLDMTAEDKQAHAELLHKLSQDILKIRTEGFSAVNELINSQKVKIQEITDHLSPAANDSAYSGLVEGISKGAEIIDSLFILAQ</sequence>